<sequence>MICILAASFCNVLASSSQFNNRSQSINDVEDDQMLVDLFDSLKIHENPVYEINDFHKHSVEEIPTSYDSSSAASKSFESENSKKCFSNLRNPDEEILSEKYQFEIEKLKIIRAKIKARRKDRKDKSINQVDYNESLRKKLKKTAPKALKKLEF</sequence>
<organism evidence="1 2">
    <name type="scientific">Edhazardia aedis (strain USNM 41457)</name>
    <name type="common">Microsporidian parasite</name>
    <dbReference type="NCBI Taxonomy" id="1003232"/>
    <lineage>
        <taxon>Eukaryota</taxon>
        <taxon>Fungi</taxon>
        <taxon>Fungi incertae sedis</taxon>
        <taxon>Microsporidia</taxon>
        <taxon>Edhazardia</taxon>
    </lineage>
</organism>
<accession>J8ZZ99</accession>
<dbReference type="EMBL" id="AFBI03000011">
    <property type="protein sequence ID" value="EJW05003.1"/>
    <property type="molecule type" value="Genomic_DNA"/>
</dbReference>
<protein>
    <submittedName>
        <fullName evidence="1">Uncharacterized protein</fullName>
    </submittedName>
</protein>
<dbReference type="AlphaFoldDB" id="J8ZZ99"/>
<reference evidence="2" key="2">
    <citation type="submission" date="2015-07" db="EMBL/GenBank/DDBJ databases">
        <title>Contrasting host-pathogen interactions and genome evolution in two generalist and specialist microsporidian pathogens of mosquitoes.</title>
        <authorList>
            <consortium name="The Broad Institute Genomics Platform"/>
            <consortium name="The Broad Institute Genome Sequencing Center for Infectious Disease"/>
            <person name="Cuomo C.A."/>
            <person name="Sanscrainte N.D."/>
            <person name="Goldberg J.M."/>
            <person name="Heiman D."/>
            <person name="Young S."/>
            <person name="Zeng Q."/>
            <person name="Becnel J.J."/>
            <person name="Birren B.W."/>
        </authorList>
    </citation>
    <scope>NUCLEOTIDE SEQUENCE [LARGE SCALE GENOMIC DNA]</scope>
    <source>
        <strain evidence="2">USNM 41457</strain>
    </source>
</reference>
<dbReference type="InParanoid" id="J8ZZ99"/>
<reference evidence="1 2" key="1">
    <citation type="submission" date="2011-08" db="EMBL/GenBank/DDBJ databases">
        <authorList>
            <person name="Liu Z.J."/>
            <person name="Shi F.L."/>
            <person name="Lu J.Q."/>
            <person name="Li M."/>
            <person name="Wang Z.L."/>
        </authorList>
    </citation>
    <scope>NUCLEOTIDE SEQUENCE [LARGE SCALE GENOMIC DNA]</scope>
    <source>
        <strain evidence="1 2">USNM 41457</strain>
    </source>
</reference>
<gene>
    <name evidence="1" type="ORF">EDEG_00896</name>
</gene>
<evidence type="ECO:0000313" key="2">
    <source>
        <dbReference type="Proteomes" id="UP000003163"/>
    </source>
</evidence>
<name>J8ZZ99_EDHAE</name>
<dbReference type="Proteomes" id="UP000003163">
    <property type="component" value="Unassembled WGS sequence"/>
</dbReference>
<comment type="caution">
    <text evidence="1">The sequence shown here is derived from an EMBL/GenBank/DDBJ whole genome shotgun (WGS) entry which is preliminary data.</text>
</comment>
<dbReference type="VEuPathDB" id="MicrosporidiaDB:EDEG_00896"/>
<proteinExistence type="predicted"/>
<keyword evidence="2" id="KW-1185">Reference proteome</keyword>
<dbReference type="HOGENOM" id="CLU_1713216_0_0_1"/>
<evidence type="ECO:0000313" key="1">
    <source>
        <dbReference type="EMBL" id="EJW05003.1"/>
    </source>
</evidence>